<dbReference type="AlphaFoldDB" id="A0AAV3S9D9"/>
<evidence type="ECO:0000313" key="2">
    <source>
        <dbReference type="Proteomes" id="UP001500837"/>
    </source>
</evidence>
<accession>A0AAV3S9D9</accession>
<reference evidence="1 2" key="1">
    <citation type="journal article" date="2019" name="Int. J. Syst. Evol. Microbiol.">
        <title>The Global Catalogue of Microorganisms (GCM) 10K type strain sequencing project: providing services to taxonomists for standard genome sequencing and annotation.</title>
        <authorList>
            <consortium name="The Broad Institute Genomics Platform"/>
            <consortium name="The Broad Institute Genome Sequencing Center for Infectious Disease"/>
            <person name="Wu L."/>
            <person name="Ma J."/>
        </authorList>
    </citation>
    <scope>NUCLEOTIDE SEQUENCE [LARGE SCALE GENOMIC DNA]</scope>
    <source>
        <strain evidence="1 2">JCM 16330</strain>
    </source>
</reference>
<dbReference type="EMBL" id="BAAABL010000058">
    <property type="protein sequence ID" value="GAA0305571.1"/>
    <property type="molecule type" value="Genomic_DNA"/>
</dbReference>
<comment type="caution">
    <text evidence="1">The sequence shown here is derived from an EMBL/GenBank/DDBJ whole genome shotgun (WGS) entry which is preliminary data.</text>
</comment>
<gene>
    <name evidence="1" type="ORF">GCM10009066_19300</name>
</gene>
<name>A0AAV3S9D9_9EURY</name>
<dbReference type="RefSeq" id="WP_211313565.1">
    <property type="nucleotide sequence ID" value="NZ_BAAABL010000058.1"/>
</dbReference>
<keyword evidence="2" id="KW-1185">Reference proteome</keyword>
<proteinExistence type="predicted"/>
<evidence type="ECO:0000313" key="1">
    <source>
        <dbReference type="EMBL" id="GAA0305571.1"/>
    </source>
</evidence>
<protein>
    <submittedName>
        <fullName evidence="1">Uncharacterized protein</fullName>
    </submittedName>
</protein>
<organism evidence="1 2">
    <name type="scientific">Halarchaeum salinum</name>
    <dbReference type="NCBI Taxonomy" id="489912"/>
    <lineage>
        <taxon>Archaea</taxon>
        <taxon>Methanobacteriati</taxon>
        <taxon>Methanobacteriota</taxon>
        <taxon>Stenosarchaea group</taxon>
        <taxon>Halobacteria</taxon>
        <taxon>Halobacteriales</taxon>
        <taxon>Halobacteriaceae</taxon>
    </lineage>
</organism>
<sequence>MSSSVDVGVDFDADENAAEITVVETRELPVRDLFRGGELRLWEDTSGWSGYLLDDDGRFFEVNVLRDGEVVRRDRVDESVVSEAIADHVRDPQAGAPGRFVRGATPP</sequence>
<dbReference type="Proteomes" id="UP001500837">
    <property type="component" value="Unassembled WGS sequence"/>
</dbReference>